<evidence type="ECO:0008006" key="7">
    <source>
        <dbReference type="Google" id="ProtNLM"/>
    </source>
</evidence>
<dbReference type="InterPro" id="IPR001680">
    <property type="entry name" value="WD40_rpt"/>
</dbReference>
<keyword evidence="2 4" id="KW-0853">WD repeat</keyword>
<evidence type="ECO:0000256" key="4">
    <source>
        <dbReference type="PROSITE-ProRule" id="PRU00221"/>
    </source>
</evidence>
<name>A0AAQ3MKE6_VIGMU</name>
<feature type="repeat" description="WD" evidence="4">
    <location>
        <begin position="152"/>
        <end position="186"/>
    </location>
</feature>
<feature type="repeat" description="WD" evidence="4">
    <location>
        <begin position="270"/>
        <end position="312"/>
    </location>
</feature>
<keyword evidence="3" id="KW-0677">Repeat</keyword>
<dbReference type="PRINTS" id="PR00320">
    <property type="entry name" value="GPROTEINBRPT"/>
</dbReference>
<keyword evidence="6" id="KW-1185">Reference proteome</keyword>
<accession>A0AAQ3MKE6</accession>
<dbReference type="InterPro" id="IPR019775">
    <property type="entry name" value="WD40_repeat_CS"/>
</dbReference>
<dbReference type="Gene3D" id="2.130.10.10">
    <property type="entry name" value="YVTN repeat-like/Quinoprotein amine dehydrogenase"/>
    <property type="match status" value="2"/>
</dbReference>
<dbReference type="PANTHER" id="PTHR14091:SF0">
    <property type="entry name" value="PERIODIC TRYPTOPHAN PROTEIN 1 HOMOLOG"/>
    <property type="match status" value="1"/>
</dbReference>
<reference evidence="5 6" key="1">
    <citation type="journal article" date="2023" name="Life. Sci Alliance">
        <title>Evolutionary insights into 3D genome organization and epigenetic landscape of Vigna mungo.</title>
        <authorList>
            <person name="Junaid A."/>
            <person name="Singh B."/>
            <person name="Bhatia S."/>
        </authorList>
    </citation>
    <scope>NUCLEOTIDE SEQUENCE [LARGE SCALE GENOMIC DNA]</scope>
    <source>
        <strain evidence="5">Urdbean</strain>
    </source>
</reference>
<organism evidence="5 6">
    <name type="scientific">Vigna mungo</name>
    <name type="common">Black gram</name>
    <name type="synonym">Phaseolus mungo</name>
    <dbReference type="NCBI Taxonomy" id="3915"/>
    <lineage>
        <taxon>Eukaryota</taxon>
        <taxon>Viridiplantae</taxon>
        <taxon>Streptophyta</taxon>
        <taxon>Embryophyta</taxon>
        <taxon>Tracheophyta</taxon>
        <taxon>Spermatophyta</taxon>
        <taxon>Magnoliopsida</taxon>
        <taxon>eudicotyledons</taxon>
        <taxon>Gunneridae</taxon>
        <taxon>Pentapetalae</taxon>
        <taxon>rosids</taxon>
        <taxon>fabids</taxon>
        <taxon>Fabales</taxon>
        <taxon>Fabaceae</taxon>
        <taxon>Papilionoideae</taxon>
        <taxon>50 kb inversion clade</taxon>
        <taxon>NPAAA clade</taxon>
        <taxon>indigoferoid/millettioid clade</taxon>
        <taxon>Phaseoleae</taxon>
        <taxon>Vigna</taxon>
    </lineage>
</organism>
<dbReference type="SMART" id="SM00320">
    <property type="entry name" value="WD40"/>
    <property type="match status" value="4"/>
</dbReference>
<keyword evidence="1" id="KW-0597">Phosphoprotein</keyword>
<evidence type="ECO:0000256" key="2">
    <source>
        <dbReference type="ARBA" id="ARBA00022574"/>
    </source>
</evidence>
<proteinExistence type="predicted"/>
<dbReference type="AlphaFoldDB" id="A0AAQ3MKE6"/>
<dbReference type="SUPFAM" id="SSF50978">
    <property type="entry name" value="WD40 repeat-like"/>
    <property type="match status" value="1"/>
</dbReference>
<dbReference type="InterPro" id="IPR015943">
    <property type="entry name" value="WD40/YVTN_repeat-like_dom_sf"/>
</dbReference>
<dbReference type="GO" id="GO:0006364">
    <property type="term" value="P:rRNA processing"/>
    <property type="evidence" value="ECO:0007669"/>
    <property type="project" value="InterPro"/>
</dbReference>
<sequence length="358" mass="39342">MMSSISWVPKGVSKPVVLITEAVMELLMEIYGDDPYLKNYKDYSYEELCGPINPTDSLIVCARVKEQGRDSFGVFEVWILVDEGKYLHFHHHIRISAFPLCSAWLDYPLEGGERGNFLAVGSIEPNIQIFNVDVFTGDLKGTPCMVLGSTEDDGHSDSVLGLAWNKVYRNIIASASADKKVKIWDVVQAVAWNHHSPRSLLTGSFDGTVFLKDGRIPSHDGCKWKLNAKVESLAWDPHSEHSFVVSLENGTVKLIDVRTAKSDSGSEFNANEDGKAVTSVSYNLAIPNLLATGSLDNKVKLWDLSNNQPSCVGSYSPKVGSVYSVSFSEDNPFLLAIGGSKGNLRVSETWSLKAFISV</sequence>
<evidence type="ECO:0000256" key="3">
    <source>
        <dbReference type="ARBA" id="ARBA00022737"/>
    </source>
</evidence>
<dbReference type="InterPro" id="IPR044285">
    <property type="entry name" value="PWP1"/>
</dbReference>
<dbReference type="InterPro" id="IPR020472">
    <property type="entry name" value="WD40_PAC1"/>
</dbReference>
<dbReference type="InterPro" id="IPR036322">
    <property type="entry name" value="WD40_repeat_dom_sf"/>
</dbReference>
<protein>
    <recommendedName>
        <fullName evidence="7">Transducin/WD40 repeat-like superfamily protein</fullName>
    </recommendedName>
</protein>
<dbReference type="Pfam" id="PF00400">
    <property type="entry name" value="WD40"/>
    <property type="match status" value="2"/>
</dbReference>
<dbReference type="EMBL" id="CP144691">
    <property type="protein sequence ID" value="WVY92692.1"/>
    <property type="molecule type" value="Genomic_DNA"/>
</dbReference>
<dbReference type="GO" id="GO:0005634">
    <property type="term" value="C:nucleus"/>
    <property type="evidence" value="ECO:0007669"/>
    <property type="project" value="TreeGrafter"/>
</dbReference>
<dbReference type="PROSITE" id="PS00678">
    <property type="entry name" value="WD_REPEATS_1"/>
    <property type="match status" value="2"/>
</dbReference>
<dbReference type="Proteomes" id="UP001374535">
    <property type="component" value="Chromosome 10"/>
</dbReference>
<evidence type="ECO:0000313" key="5">
    <source>
        <dbReference type="EMBL" id="WVY92692.1"/>
    </source>
</evidence>
<dbReference type="PROSITE" id="PS50082">
    <property type="entry name" value="WD_REPEATS_2"/>
    <property type="match status" value="2"/>
</dbReference>
<dbReference type="PANTHER" id="PTHR14091">
    <property type="entry name" value="PERIODIC TRYPTOPHAN PROTEIN 1"/>
    <property type="match status" value="1"/>
</dbReference>
<evidence type="ECO:0000256" key="1">
    <source>
        <dbReference type="ARBA" id="ARBA00022553"/>
    </source>
</evidence>
<gene>
    <name evidence="5" type="ORF">V8G54_031780</name>
</gene>
<dbReference type="PROSITE" id="PS50294">
    <property type="entry name" value="WD_REPEATS_REGION"/>
    <property type="match status" value="2"/>
</dbReference>
<evidence type="ECO:0000313" key="6">
    <source>
        <dbReference type="Proteomes" id="UP001374535"/>
    </source>
</evidence>